<gene>
    <name evidence="2" type="ORF">CRG98_030094</name>
</gene>
<dbReference type="Proteomes" id="UP000233551">
    <property type="component" value="Unassembled WGS sequence"/>
</dbReference>
<dbReference type="AlphaFoldDB" id="A0A2I0IZQ0"/>
<evidence type="ECO:0000313" key="3">
    <source>
        <dbReference type="Proteomes" id="UP000233551"/>
    </source>
</evidence>
<protein>
    <submittedName>
        <fullName evidence="2">Uncharacterized protein</fullName>
    </submittedName>
</protein>
<proteinExistence type="predicted"/>
<sequence>MVDTRGLSNCCQILQDEAVPKPSPDPKKGAVSAPADVEQVESPGSSEALKEADLGEAETRVDD</sequence>
<comment type="caution">
    <text evidence="2">The sequence shown here is derived from an EMBL/GenBank/DDBJ whole genome shotgun (WGS) entry which is preliminary data.</text>
</comment>
<accession>A0A2I0IZQ0</accession>
<feature type="region of interest" description="Disordered" evidence="1">
    <location>
        <begin position="15"/>
        <end position="63"/>
    </location>
</feature>
<dbReference type="EMBL" id="PGOL01002237">
    <property type="protein sequence ID" value="PKI49477.1"/>
    <property type="molecule type" value="Genomic_DNA"/>
</dbReference>
<organism evidence="2 3">
    <name type="scientific">Punica granatum</name>
    <name type="common">Pomegranate</name>
    <dbReference type="NCBI Taxonomy" id="22663"/>
    <lineage>
        <taxon>Eukaryota</taxon>
        <taxon>Viridiplantae</taxon>
        <taxon>Streptophyta</taxon>
        <taxon>Embryophyta</taxon>
        <taxon>Tracheophyta</taxon>
        <taxon>Spermatophyta</taxon>
        <taxon>Magnoliopsida</taxon>
        <taxon>eudicotyledons</taxon>
        <taxon>Gunneridae</taxon>
        <taxon>Pentapetalae</taxon>
        <taxon>rosids</taxon>
        <taxon>malvids</taxon>
        <taxon>Myrtales</taxon>
        <taxon>Lythraceae</taxon>
        <taxon>Punica</taxon>
    </lineage>
</organism>
<feature type="compositionally biased region" description="Basic and acidic residues" evidence="1">
    <location>
        <begin position="48"/>
        <end position="63"/>
    </location>
</feature>
<reference evidence="2 3" key="1">
    <citation type="submission" date="2017-11" db="EMBL/GenBank/DDBJ databases">
        <title>De-novo sequencing of pomegranate (Punica granatum L.) genome.</title>
        <authorList>
            <person name="Akparov Z."/>
            <person name="Amiraslanov A."/>
            <person name="Hajiyeva S."/>
            <person name="Abbasov M."/>
            <person name="Kaur K."/>
            <person name="Hamwieh A."/>
            <person name="Solovyev V."/>
            <person name="Salamov A."/>
            <person name="Braich B."/>
            <person name="Kosarev P."/>
            <person name="Mahmoud A."/>
            <person name="Hajiyev E."/>
            <person name="Babayeva S."/>
            <person name="Izzatullayeva V."/>
            <person name="Mammadov A."/>
            <person name="Mammadov A."/>
            <person name="Sharifova S."/>
            <person name="Ojaghi J."/>
            <person name="Eynullazada K."/>
            <person name="Bayramov B."/>
            <person name="Abdulazimova A."/>
            <person name="Shahmuradov I."/>
        </authorList>
    </citation>
    <scope>NUCLEOTIDE SEQUENCE [LARGE SCALE GENOMIC DNA]</scope>
    <source>
        <strain evidence="3">cv. AG2017</strain>
        <tissue evidence="2">Leaf</tissue>
    </source>
</reference>
<evidence type="ECO:0000256" key="1">
    <source>
        <dbReference type="SAM" id="MobiDB-lite"/>
    </source>
</evidence>
<keyword evidence="3" id="KW-1185">Reference proteome</keyword>
<evidence type="ECO:0000313" key="2">
    <source>
        <dbReference type="EMBL" id="PKI49477.1"/>
    </source>
</evidence>
<name>A0A2I0IZQ0_PUNGR</name>